<comment type="caution">
    <text evidence="16">The sequence shown here is derived from an EMBL/GenBank/DDBJ whole genome shotgun (WGS) entry which is preliminary data.</text>
</comment>
<evidence type="ECO:0000256" key="2">
    <source>
        <dbReference type="ARBA" id="ARBA00004167"/>
    </source>
</evidence>
<dbReference type="GO" id="GO:0005506">
    <property type="term" value="F:iron ion binding"/>
    <property type="evidence" value="ECO:0007669"/>
    <property type="project" value="InterPro"/>
</dbReference>
<dbReference type="EMBL" id="JACMSC010000001">
    <property type="protein sequence ID" value="KAG6538166.1"/>
    <property type="molecule type" value="Genomic_DNA"/>
</dbReference>
<comment type="pathway">
    <text evidence="3">Secondary metabolite biosynthesis; flavonoid biosynthesis.</text>
</comment>
<dbReference type="FunFam" id="1.10.630.10:FF:000019">
    <property type="entry name" value="Cytochrome P450 family protein"/>
    <property type="match status" value="1"/>
</dbReference>
<dbReference type="InterPro" id="IPR017972">
    <property type="entry name" value="Cyt_P450_CS"/>
</dbReference>
<sequence>MEEAELQCFTVPILLVLVISLLVLIGRRQRRILRLPPSPVGLPIIGHLHLLSQIPHQSFHTLSQRHGDLLHLRLGSVPCLVASSASSAREILRTQELAFSDRLQFKIASYFAYGGSGFVFAHYGPYWRFMKKLCMSEFLGGRMLDLFLPIRRDELIALAQSLYDKSKEGRTTVDVSGELSRFVNNVISRMTMSRRSSKSEGESEEIRKMVDEMIDLMGKFNLADYIGIFKFWDLQGLDKRMEDVRRQFDHMMETILKEKEASKGKLGDGIKDFLDILMDTSKDSCAEVKLTKENIKAFVFDVFAGGTSSSVTAMEWALAELINHPNILQKARDEIDMVVGKKRLVAESDVPNLPYLQAVIKESLRLHPVFPLIIRKSIRESKIKGYDVPANTAVFINTWTIGRDPAQWSEPLEFRPERFTEEGRKTVDFRGQHFELIPFGSGRRACPGSFLALQLLQSALGMMIQCFDWGADGGETVDMAEGLSMTLARGRALLCTSAPRLNPLPLE</sequence>
<accession>A0A8J5HXI1</accession>
<dbReference type="OrthoDB" id="1103324at2759"/>
<dbReference type="Proteomes" id="UP000734854">
    <property type="component" value="Unassembled WGS sequence"/>
</dbReference>
<evidence type="ECO:0000256" key="3">
    <source>
        <dbReference type="ARBA" id="ARBA00004966"/>
    </source>
</evidence>
<comment type="similarity">
    <text evidence="4 14">Belongs to the cytochrome P450 family.</text>
</comment>
<dbReference type="PROSITE" id="PS00086">
    <property type="entry name" value="CYTOCHROME_P450"/>
    <property type="match status" value="1"/>
</dbReference>
<name>A0A8J5HXI1_ZINOF</name>
<dbReference type="AlphaFoldDB" id="A0A8J5HXI1"/>
<evidence type="ECO:0000313" key="16">
    <source>
        <dbReference type="EMBL" id="KAG6538166.1"/>
    </source>
</evidence>
<comment type="cofactor">
    <cofactor evidence="1">
        <name>heme</name>
        <dbReference type="ChEBI" id="CHEBI:30413"/>
    </cofactor>
</comment>
<keyword evidence="6 15" id="KW-0812">Transmembrane</keyword>
<evidence type="ECO:0000313" key="17">
    <source>
        <dbReference type="Proteomes" id="UP000734854"/>
    </source>
</evidence>
<evidence type="ECO:0000256" key="14">
    <source>
        <dbReference type="RuleBase" id="RU000461"/>
    </source>
</evidence>
<protein>
    <submittedName>
        <fullName evidence="16">Uncharacterized protein</fullName>
    </submittedName>
</protein>
<evidence type="ECO:0000256" key="4">
    <source>
        <dbReference type="ARBA" id="ARBA00010617"/>
    </source>
</evidence>
<gene>
    <name evidence="16" type="ORF">ZIOFF_003277</name>
</gene>
<dbReference type="GO" id="GO:0016705">
    <property type="term" value="F:oxidoreductase activity, acting on paired donors, with incorporation or reduction of molecular oxygen"/>
    <property type="evidence" value="ECO:0007669"/>
    <property type="project" value="InterPro"/>
</dbReference>
<keyword evidence="9 14" id="KW-0560">Oxidoreductase</keyword>
<evidence type="ECO:0000256" key="13">
    <source>
        <dbReference type="ARBA" id="ARBA00023241"/>
    </source>
</evidence>
<feature type="transmembrane region" description="Helical" evidence="15">
    <location>
        <begin position="107"/>
        <end position="127"/>
    </location>
</feature>
<dbReference type="GO" id="GO:0009813">
    <property type="term" value="P:flavonoid biosynthetic process"/>
    <property type="evidence" value="ECO:0007669"/>
    <property type="project" value="UniProtKB-KW"/>
</dbReference>
<proteinExistence type="inferred from homology"/>
<dbReference type="PANTHER" id="PTHR47944:SF17">
    <property type="entry name" value="3,9-DIHYDROXYPTEROCARPAN 6A-MONOOXYGENASE"/>
    <property type="match status" value="1"/>
</dbReference>
<keyword evidence="11 14" id="KW-0503">Monooxygenase</keyword>
<keyword evidence="12 15" id="KW-0472">Membrane</keyword>
<feature type="transmembrane region" description="Helical" evidence="15">
    <location>
        <begin position="6"/>
        <end position="25"/>
    </location>
</feature>
<reference evidence="16 17" key="1">
    <citation type="submission" date="2020-08" db="EMBL/GenBank/DDBJ databases">
        <title>Plant Genome Project.</title>
        <authorList>
            <person name="Zhang R.-G."/>
        </authorList>
    </citation>
    <scope>NUCLEOTIDE SEQUENCE [LARGE SCALE GENOMIC DNA]</scope>
    <source>
        <tissue evidence="16">Rhizome</tissue>
    </source>
</reference>
<dbReference type="GO" id="GO:0016020">
    <property type="term" value="C:membrane"/>
    <property type="evidence" value="ECO:0007669"/>
    <property type="project" value="UniProtKB-SubCell"/>
</dbReference>
<dbReference type="PANTHER" id="PTHR47944">
    <property type="entry name" value="CYTOCHROME P450 98A9"/>
    <property type="match status" value="1"/>
</dbReference>
<keyword evidence="17" id="KW-1185">Reference proteome</keyword>
<evidence type="ECO:0000256" key="12">
    <source>
        <dbReference type="ARBA" id="ARBA00023136"/>
    </source>
</evidence>
<evidence type="ECO:0000256" key="10">
    <source>
        <dbReference type="ARBA" id="ARBA00023004"/>
    </source>
</evidence>
<evidence type="ECO:0000256" key="11">
    <source>
        <dbReference type="ARBA" id="ARBA00023033"/>
    </source>
</evidence>
<evidence type="ECO:0000256" key="8">
    <source>
        <dbReference type="ARBA" id="ARBA00022989"/>
    </source>
</evidence>
<evidence type="ECO:0000256" key="5">
    <source>
        <dbReference type="ARBA" id="ARBA00022617"/>
    </source>
</evidence>
<keyword evidence="7 14" id="KW-0479">Metal-binding</keyword>
<comment type="subcellular location">
    <subcellularLocation>
        <location evidence="2">Membrane</location>
        <topology evidence="2">Single-pass membrane protein</topology>
    </subcellularLocation>
</comment>
<dbReference type="Pfam" id="PF00067">
    <property type="entry name" value="p450"/>
    <property type="match status" value="1"/>
</dbReference>
<evidence type="ECO:0000256" key="15">
    <source>
        <dbReference type="SAM" id="Phobius"/>
    </source>
</evidence>
<keyword evidence="10 14" id="KW-0408">Iron</keyword>
<evidence type="ECO:0000256" key="6">
    <source>
        <dbReference type="ARBA" id="ARBA00022692"/>
    </source>
</evidence>
<evidence type="ECO:0000256" key="9">
    <source>
        <dbReference type="ARBA" id="ARBA00023002"/>
    </source>
</evidence>
<evidence type="ECO:0000256" key="1">
    <source>
        <dbReference type="ARBA" id="ARBA00001971"/>
    </source>
</evidence>
<dbReference type="GO" id="GO:0004497">
    <property type="term" value="F:monooxygenase activity"/>
    <property type="evidence" value="ECO:0007669"/>
    <property type="project" value="UniProtKB-KW"/>
</dbReference>
<organism evidence="16 17">
    <name type="scientific">Zingiber officinale</name>
    <name type="common">Ginger</name>
    <name type="synonym">Amomum zingiber</name>
    <dbReference type="NCBI Taxonomy" id="94328"/>
    <lineage>
        <taxon>Eukaryota</taxon>
        <taxon>Viridiplantae</taxon>
        <taxon>Streptophyta</taxon>
        <taxon>Embryophyta</taxon>
        <taxon>Tracheophyta</taxon>
        <taxon>Spermatophyta</taxon>
        <taxon>Magnoliopsida</taxon>
        <taxon>Liliopsida</taxon>
        <taxon>Zingiberales</taxon>
        <taxon>Zingiberaceae</taxon>
        <taxon>Zingiber</taxon>
    </lineage>
</organism>
<keyword evidence="8 15" id="KW-1133">Transmembrane helix</keyword>
<dbReference type="InterPro" id="IPR001128">
    <property type="entry name" value="Cyt_P450"/>
</dbReference>
<evidence type="ECO:0000256" key="7">
    <source>
        <dbReference type="ARBA" id="ARBA00022723"/>
    </source>
</evidence>
<dbReference type="GO" id="GO:0020037">
    <property type="term" value="F:heme binding"/>
    <property type="evidence" value="ECO:0007669"/>
    <property type="project" value="InterPro"/>
</dbReference>
<keyword evidence="13" id="KW-0284">Flavonoid biosynthesis</keyword>
<keyword evidence="5 14" id="KW-0349">Heme</keyword>